<dbReference type="AlphaFoldDB" id="A0AAD7Q5I3"/>
<evidence type="ECO:0000313" key="3">
    <source>
        <dbReference type="Proteomes" id="UP001163823"/>
    </source>
</evidence>
<name>A0AAD7Q5I3_QUISA</name>
<dbReference type="Gene3D" id="3.10.350.10">
    <property type="entry name" value="LysM domain"/>
    <property type="match status" value="2"/>
</dbReference>
<dbReference type="EMBL" id="JARAOO010000003">
    <property type="protein sequence ID" value="KAJ7975119.1"/>
    <property type="molecule type" value="Genomic_DNA"/>
</dbReference>
<dbReference type="SMART" id="SM00257">
    <property type="entry name" value="LysM"/>
    <property type="match status" value="2"/>
</dbReference>
<dbReference type="InterPro" id="IPR018392">
    <property type="entry name" value="LysM"/>
</dbReference>
<protein>
    <submittedName>
        <fullName evidence="2">LysM domain-containing GPI-anchored protein 1-like</fullName>
    </submittedName>
</protein>
<dbReference type="InterPro" id="IPR036779">
    <property type="entry name" value="LysM_dom_sf"/>
</dbReference>
<gene>
    <name evidence="2" type="ORF">O6P43_005085</name>
</gene>
<dbReference type="Pfam" id="PF01476">
    <property type="entry name" value="LysM"/>
    <property type="match status" value="2"/>
</dbReference>
<dbReference type="CDD" id="cd00118">
    <property type="entry name" value="LysM"/>
    <property type="match status" value="1"/>
</dbReference>
<dbReference type="SUPFAM" id="SSF54106">
    <property type="entry name" value="LysM domain"/>
    <property type="match status" value="1"/>
</dbReference>
<sequence>MVSEGLYRPLYTVQADDTFESMSDSYGGLVSPQQLQTVNGINATNQLENREILVIPLPCTCFNNTNNGETAVYLSYVVQTDEKLSRIGSKFGIIITELGAINELSHPTVDPGDILAIPISACSSANLNWYYESLIVPNGSYALTATNCIKCTCGPTDLKLQCLPSGVQVPCYNLKCKGSNLFIGEAYMNQTTTGCNVTACVYRWPQGWQNFEKSNKCFLLPVQRK</sequence>
<dbReference type="PANTHER" id="PTHR33734">
    <property type="entry name" value="LYSM DOMAIN-CONTAINING GPI-ANCHORED PROTEIN 2"/>
    <property type="match status" value="1"/>
</dbReference>
<dbReference type="PROSITE" id="PS51782">
    <property type="entry name" value="LYSM"/>
    <property type="match status" value="1"/>
</dbReference>
<evidence type="ECO:0000259" key="1">
    <source>
        <dbReference type="PROSITE" id="PS51782"/>
    </source>
</evidence>
<dbReference type="Proteomes" id="UP001163823">
    <property type="component" value="Chromosome 3"/>
</dbReference>
<organism evidence="2 3">
    <name type="scientific">Quillaja saponaria</name>
    <name type="common">Soap bark tree</name>
    <dbReference type="NCBI Taxonomy" id="32244"/>
    <lineage>
        <taxon>Eukaryota</taxon>
        <taxon>Viridiplantae</taxon>
        <taxon>Streptophyta</taxon>
        <taxon>Embryophyta</taxon>
        <taxon>Tracheophyta</taxon>
        <taxon>Spermatophyta</taxon>
        <taxon>Magnoliopsida</taxon>
        <taxon>eudicotyledons</taxon>
        <taxon>Gunneridae</taxon>
        <taxon>Pentapetalae</taxon>
        <taxon>rosids</taxon>
        <taxon>fabids</taxon>
        <taxon>Fabales</taxon>
        <taxon>Quillajaceae</taxon>
        <taxon>Quillaja</taxon>
    </lineage>
</organism>
<dbReference type="KEGG" id="qsa:O6P43_005085"/>
<proteinExistence type="predicted"/>
<dbReference type="PANTHER" id="PTHR33734:SF28">
    <property type="entry name" value="LYSM DOMAIN-CONTAINING GPI-ANCHORED PROTEIN 1-LIKE"/>
    <property type="match status" value="1"/>
</dbReference>
<reference evidence="2" key="1">
    <citation type="journal article" date="2023" name="Science">
        <title>Elucidation of the pathway for biosynthesis of saponin adjuvants from the soapbark tree.</title>
        <authorList>
            <person name="Reed J."/>
            <person name="Orme A."/>
            <person name="El-Demerdash A."/>
            <person name="Owen C."/>
            <person name="Martin L.B.B."/>
            <person name="Misra R.C."/>
            <person name="Kikuchi S."/>
            <person name="Rejzek M."/>
            <person name="Martin A.C."/>
            <person name="Harkess A."/>
            <person name="Leebens-Mack J."/>
            <person name="Louveau T."/>
            <person name="Stephenson M.J."/>
            <person name="Osbourn A."/>
        </authorList>
    </citation>
    <scope>NUCLEOTIDE SEQUENCE</scope>
    <source>
        <strain evidence="2">S10</strain>
    </source>
</reference>
<keyword evidence="3" id="KW-1185">Reference proteome</keyword>
<comment type="caution">
    <text evidence="2">The sequence shown here is derived from an EMBL/GenBank/DDBJ whole genome shotgun (WGS) entry which is preliminary data.</text>
</comment>
<evidence type="ECO:0000313" key="2">
    <source>
        <dbReference type="EMBL" id="KAJ7975119.1"/>
    </source>
</evidence>
<accession>A0AAD7Q5I3</accession>
<feature type="domain" description="LysM" evidence="1">
    <location>
        <begin position="9"/>
        <end position="55"/>
    </location>
</feature>